<dbReference type="GO" id="GO:0003677">
    <property type="term" value="F:DNA binding"/>
    <property type="evidence" value="ECO:0007669"/>
    <property type="project" value="UniProtKB-KW"/>
</dbReference>
<dbReference type="SUPFAM" id="SSF51306">
    <property type="entry name" value="LexA/Signal peptidase"/>
    <property type="match status" value="1"/>
</dbReference>
<dbReference type="AlphaFoldDB" id="A0A418WU97"/>
<dbReference type="EMBL" id="QYUK01000008">
    <property type="protein sequence ID" value="RJF94844.1"/>
    <property type="molecule type" value="Genomic_DNA"/>
</dbReference>
<evidence type="ECO:0000256" key="3">
    <source>
        <dbReference type="ARBA" id="ARBA00023163"/>
    </source>
</evidence>
<evidence type="ECO:0000313" key="5">
    <source>
        <dbReference type="EMBL" id="RJF94844.1"/>
    </source>
</evidence>
<dbReference type="InterPro" id="IPR039418">
    <property type="entry name" value="LexA-like"/>
</dbReference>
<dbReference type="PANTHER" id="PTHR40661:SF3">
    <property type="entry name" value="FELS-1 PROPHAGE TRANSCRIPTIONAL REGULATOR"/>
    <property type="match status" value="1"/>
</dbReference>
<dbReference type="Gene3D" id="1.10.260.40">
    <property type="entry name" value="lambda repressor-like DNA-binding domains"/>
    <property type="match status" value="1"/>
</dbReference>
<reference evidence="5 6" key="1">
    <citation type="submission" date="2018-09" db="EMBL/GenBank/DDBJ databases">
        <authorList>
            <person name="Zhu H."/>
        </authorList>
    </citation>
    <scope>NUCLEOTIDE SEQUENCE [LARGE SCALE GENOMIC DNA]</scope>
    <source>
        <strain evidence="5 6">K1W22B-8</strain>
    </source>
</reference>
<dbReference type="SMART" id="SM00530">
    <property type="entry name" value="HTH_XRE"/>
    <property type="match status" value="1"/>
</dbReference>
<proteinExistence type="predicted"/>
<organism evidence="5 6">
    <name type="scientific">Oleomonas cavernae</name>
    <dbReference type="NCBI Taxonomy" id="2320859"/>
    <lineage>
        <taxon>Bacteria</taxon>
        <taxon>Pseudomonadati</taxon>
        <taxon>Pseudomonadota</taxon>
        <taxon>Alphaproteobacteria</taxon>
        <taxon>Acetobacterales</taxon>
        <taxon>Acetobacteraceae</taxon>
        <taxon>Oleomonas</taxon>
    </lineage>
</organism>
<dbReference type="InterPro" id="IPR010982">
    <property type="entry name" value="Lambda_DNA-bd_dom_sf"/>
</dbReference>
<comment type="caution">
    <text evidence="5">The sequence shown here is derived from an EMBL/GenBank/DDBJ whole genome shotgun (WGS) entry which is preliminary data.</text>
</comment>
<accession>A0A418WU97</accession>
<dbReference type="Pfam" id="PF00717">
    <property type="entry name" value="Peptidase_S24"/>
    <property type="match status" value="1"/>
</dbReference>
<dbReference type="RefSeq" id="WP_119776433.1">
    <property type="nucleotide sequence ID" value="NZ_QYUK01000008.1"/>
</dbReference>
<dbReference type="SUPFAM" id="SSF47413">
    <property type="entry name" value="lambda repressor-like DNA-binding domains"/>
    <property type="match status" value="1"/>
</dbReference>
<dbReference type="PANTHER" id="PTHR40661">
    <property type="match status" value="1"/>
</dbReference>
<evidence type="ECO:0000259" key="4">
    <source>
        <dbReference type="PROSITE" id="PS50943"/>
    </source>
</evidence>
<feature type="domain" description="HTH cro/C1-type" evidence="4">
    <location>
        <begin position="7"/>
        <end position="60"/>
    </location>
</feature>
<keyword evidence="2" id="KW-0238">DNA-binding</keyword>
<keyword evidence="1" id="KW-0805">Transcription regulation</keyword>
<name>A0A418WU97_9PROT</name>
<dbReference type="CDD" id="cd06529">
    <property type="entry name" value="S24_LexA-like"/>
    <property type="match status" value="1"/>
</dbReference>
<dbReference type="OrthoDB" id="7219726at2"/>
<evidence type="ECO:0000313" key="6">
    <source>
        <dbReference type="Proteomes" id="UP000284605"/>
    </source>
</evidence>
<dbReference type="Proteomes" id="UP000284605">
    <property type="component" value="Unassembled WGS sequence"/>
</dbReference>
<dbReference type="Gene3D" id="2.10.109.10">
    <property type="entry name" value="Umud Fragment, subunit A"/>
    <property type="match status" value="1"/>
</dbReference>
<keyword evidence="6" id="KW-1185">Reference proteome</keyword>
<dbReference type="Pfam" id="PF01381">
    <property type="entry name" value="HTH_3"/>
    <property type="match status" value="1"/>
</dbReference>
<protein>
    <submittedName>
        <fullName evidence="5">XRE family transcriptional regulator</fullName>
    </submittedName>
</protein>
<dbReference type="InterPro" id="IPR015927">
    <property type="entry name" value="Peptidase_S24_S26A/B/C"/>
</dbReference>
<dbReference type="PROSITE" id="PS50943">
    <property type="entry name" value="HTH_CROC1"/>
    <property type="match status" value="1"/>
</dbReference>
<keyword evidence="3" id="KW-0804">Transcription</keyword>
<evidence type="ECO:0000256" key="1">
    <source>
        <dbReference type="ARBA" id="ARBA00023015"/>
    </source>
</evidence>
<dbReference type="CDD" id="cd00093">
    <property type="entry name" value="HTH_XRE"/>
    <property type="match status" value="1"/>
</dbReference>
<gene>
    <name evidence="5" type="ORF">D3874_03245</name>
</gene>
<dbReference type="InterPro" id="IPR036286">
    <property type="entry name" value="LexA/Signal_pep-like_sf"/>
</dbReference>
<sequence>MTVGARLKQFRESKGLSQEEFADAIGTTQRSLSRYEADETELKVSAVQRLAEIGCDTAWLVTGATPLSHPSEVSAVGLLLIEIPHYAVAFSAGNGRSAAPEDEAFHSLTVPEEWARRVTRRNPKHLIMALAEGNSMEPTIGDGATLLIDKTDQALSNGRIYALVVDDTLFVKRVRRTLKGEIFLTSDNKSFPEEQLDNDETRDIRIIGQVVWSGGALA</sequence>
<dbReference type="InterPro" id="IPR001387">
    <property type="entry name" value="Cro/C1-type_HTH"/>
</dbReference>
<evidence type="ECO:0000256" key="2">
    <source>
        <dbReference type="ARBA" id="ARBA00023125"/>
    </source>
</evidence>